<gene>
    <name evidence="1" type="ORF">MPL3365_210155</name>
</gene>
<dbReference type="EMBL" id="CCNE01000014">
    <property type="protein sequence ID" value="CDX55947.1"/>
    <property type="molecule type" value="Genomic_DNA"/>
</dbReference>
<name>A0A090G3R8_MESPL</name>
<evidence type="ECO:0000313" key="1">
    <source>
        <dbReference type="EMBL" id="CDX55947.1"/>
    </source>
</evidence>
<protein>
    <submittedName>
        <fullName evidence="1">Uncharacterized protein</fullName>
    </submittedName>
</protein>
<organism evidence="1 2">
    <name type="scientific">Mesorhizobium plurifarium</name>
    <dbReference type="NCBI Taxonomy" id="69974"/>
    <lineage>
        <taxon>Bacteria</taxon>
        <taxon>Pseudomonadati</taxon>
        <taxon>Pseudomonadota</taxon>
        <taxon>Alphaproteobacteria</taxon>
        <taxon>Hyphomicrobiales</taxon>
        <taxon>Phyllobacteriaceae</taxon>
        <taxon>Mesorhizobium</taxon>
    </lineage>
</organism>
<proteinExistence type="predicted"/>
<sequence>MLTYFVVQSFNFTPRGAITAGEAVEVQDVEHALRLAEKLAGSSAGVVAFSRSGDPATGEFEDAVILYANGTVPALDVDMAIAC</sequence>
<dbReference type="AlphaFoldDB" id="A0A090G3R8"/>
<accession>A0A090G3R8</accession>
<evidence type="ECO:0000313" key="2">
    <source>
        <dbReference type="Proteomes" id="UP000046122"/>
    </source>
</evidence>
<dbReference type="Proteomes" id="UP000046122">
    <property type="component" value="Unassembled WGS sequence"/>
</dbReference>
<reference evidence="1 2" key="1">
    <citation type="submission" date="2014-08" db="EMBL/GenBank/DDBJ databases">
        <authorList>
            <person name="Moulin Lionel"/>
        </authorList>
    </citation>
    <scope>NUCLEOTIDE SEQUENCE [LARGE SCALE GENOMIC DNA]</scope>
</reference>